<reference evidence="2 3" key="1">
    <citation type="journal article" date="2014" name="Genome Biol. Evol.">
        <title>The secreted proteins of Achlya hypogyna and Thraustotheca clavata identify the ancestral oomycete secretome and reveal gene acquisitions by horizontal gene transfer.</title>
        <authorList>
            <person name="Misner I."/>
            <person name="Blouin N."/>
            <person name="Leonard G."/>
            <person name="Richards T.A."/>
            <person name="Lane C.E."/>
        </authorList>
    </citation>
    <scope>NUCLEOTIDE SEQUENCE [LARGE SCALE GENOMIC DNA]</scope>
    <source>
        <strain evidence="2 3">ATCC 48635</strain>
    </source>
</reference>
<gene>
    <name evidence="2" type="ORF">ACHHYP_16995</name>
</gene>
<feature type="compositionally biased region" description="Basic residues" evidence="1">
    <location>
        <begin position="1"/>
        <end position="14"/>
    </location>
</feature>
<feature type="region of interest" description="Disordered" evidence="1">
    <location>
        <begin position="1"/>
        <end position="69"/>
    </location>
</feature>
<evidence type="ECO:0000256" key="1">
    <source>
        <dbReference type="SAM" id="MobiDB-lite"/>
    </source>
</evidence>
<dbReference type="Proteomes" id="UP000243579">
    <property type="component" value="Unassembled WGS sequence"/>
</dbReference>
<evidence type="ECO:0008006" key="4">
    <source>
        <dbReference type="Google" id="ProtNLM"/>
    </source>
</evidence>
<accession>A0A1V9Y5E5</accession>
<feature type="compositionally biased region" description="Low complexity" evidence="1">
    <location>
        <begin position="45"/>
        <end position="69"/>
    </location>
</feature>
<keyword evidence="3" id="KW-1185">Reference proteome</keyword>
<evidence type="ECO:0000313" key="2">
    <source>
        <dbReference type="EMBL" id="OQR80929.1"/>
    </source>
</evidence>
<proteinExistence type="predicted"/>
<evidence type="ECO:0000313" key="3">
    <source>
        <dbReference type="Proteomes" id="UP000243579"/>
    </source>
</evidence>
<dbReference type="OrthoDB" id="79411at2759"/>
<protein>
    <recommendedName>
        <fullName evidence="4">Myb/SANT-like domain-containing protein</fullName>
    </recommendedName>
</protein>
<feature type="region of interest" description="Disordered" evidence="1">
    <location>
        <begin position="187"/>
        <end position="249"/>
    </location>
</feature>
<dbReference type="AlphaFoldDB" id="A0A1V9Y5E5"/>
<dbReference type="EMBL" id="JNBR01002855">
    <property type="protein sequence ID" value="OQR80929.1"/>
    <property type="molecule type" value="Genomic_DNA"/>
</dbReference>
<feature type="compositionally biased region" description="Acidic residues" evidence="1">
    <location>
        <begin position="196"/>
        <end position="207"/>
    </location>
</feature>
<sequence length="300" mass="32430">MDTLKARKTKGKTKKAAESTTDAPTIDQAEPRDVVTDLVASNDGPTATDATETATDATDMATDTTPSMDTSKANKKLIVKEEPVVWCDESIAKLFELRYKSELAKKFNSKNNMQKNYANECLAAELSVIMGRTFTVRQINNKFSRLRTAWSTSKLSNPAATGNLRPTNPPSHYDIMLEYWSEKPGMQRETLASTDDVAETDSSEDDDSKSVVVLDGDSNEESTPAKKKHKTLSGKGKDRTGTKKPMAPGDAMAVGFSELKEGLVAMGEALARPLVQQAAPQGTATLDDVLGAIKTHGYGC</sequence>
<comment type="caution">
    <text evidence="2">The sequence shown here is derived from an EMBL/GenBank/DDBJ whole genome shotgun (WGS) entry which is preliminary data.</text>
</comment>
<organism evidence="2 3">
    <name type="scientific">Achlya hypogyna</name>
    <name type="common">Oomycete</name>
    <name type="synonym">Protoachlya hypogyna</name>
    <dbReference type="NCBI Taxonomy" id="1202772"/>
    <lineage>
        <taxon>Eukaryota</taxon>
        <taxon>Sar</taxon>
        <taxon>Stramenopiles</taxon>
        <taxon>Oomycota</taxon>
        <taxon>Saprolegniomycetes</taxon>
        <taxon>Saprolegniales</taxon>
        <taxon>Achlyaceae</taxon>
        <taxon>Achlya</taxon>
    </lineage>
</organism>
<name>A0A1V9Y5E5_ACHHY</name>